<reference evidence="6 8" key="1">
    <citation type="journal article" date="2018" name="Elife">
        <title>Discovery and characterization of a prevalent human gut bacterial enzyme sufficient for the inactivation of a family of plant toxins.</title>
        <authorList>
            <person name="Koppel N."/>
            <person name="Bisanz J.E."/>
            <person name="Pandelia M.E."/>
            <person name="Turnbaugh P.J."/>
            <person name="Balskus E.P."/>
        </authorList>
    </citation>
    <scope>NUCLEOTIDE SEQUENCE [LARGE SCALE GENOMIC DNA]</scope>
    <source>
        <strain evidence="6 8">DSM 16107</strain>
    </source>
</reference>
<evidence type="ECO:0000313" key="9">
    <source>
        <dbReference type="Proteomes" id="UP000270112"/>
    </source>
</evidence>
<keyword evidence="2" id="KW-0285">Flavoprotein</keyword>
<dbReference type="PANTHER" id="PTHR43400:SF10">
    <property type="entry name" value="3-OXOSTEROID 1-DEHYDROGENASE"/>
    <property type="match status" value="1"/>
</dbReference>
<dbReference type="Proteomes" id="UP000253817">
    <property type="component" value="Unassembled WGS sequence"/>
</dbReference>
<dbReference type="OrthoDB" id="9813348at2"/>
<dbReference type="InterPro" id="IPR003953">
    <property type="entry name" value="FAD-dep_OxRdtase_2_FAD-bd"/>
</dbReference>
<evidence type="ECO:0000256" key="3">
    <source>
        <dbReference type="ARBA" id="ARBA00022827"/>
    </source>
</evidence>
<accession>A0A3N0IYD5</accession>
<dbReference type="InterPro" id="IPR036188">
    <property type="entry name" value="FAD/NAD-bd_sf"/>
</dbReference>
<keyword evidence="4" id="KW-0560">Oxidoreductase</keyword>
<dbReference type="EMBL" id="QICC01000021">
    <property type="protein sequence ID" value="RNM42003.1"/>
    <property type="molecule type" value="Genomic_DNA"/>
</dbReference>
<dbReference type="InterPro" id="IPR006311">
    <property type="entry name" value="TAT_signal"/>
</dbReference>
<dbReference type="Pfam" id="PF00890">
    <property type="entry name" value="FAD_binding_2"/>
    <property type="match status" value="1"/>
</dbReference>
<dbReference type="PANTHER" id="PTHR43400">
    <property type="entry name" value="FUMARATE REDUCTASE"/>
    <property type="match status" value="1"/>
</dbReference>
<dbReference type="SUPFAM" id="SSF51905">
    <property type="entry name" value="FAD/NAD(P)-binding domain"/>
    <property type="match status" value="1"/>
</dbReference>
<dbReference type="PROSITE" id="PS51318">
    <property type="entry name" value="TAT"/>
    <property type="match status" value="1"/>
</dbReference>
<evidence type="ECO:0000313" key="6">
    <source>
        <dbReference type="EMBL" id="RDB71530.1"/>
    </source>
</evidence>
<feature type="domain" description="FAD-dependent oxidoreductase 2 FAD-binding" evidence="5">
    <location>
        <begin position="56"/>
        <end position="493"/>
    </location>
</feature>
<name>A0A3N0IYD5_9ACTN</name>
<proteinExistence type="predicted"/>
<reference evidence="9" key="2">
    <citation type="submission" date="2018-05" db="EMBL/GenBank/DDBJ databases">
        <title>Genome Sequencing of selected type strains of the family Eggerthellaceae.</title>
        <authorList>
            <person name="Danylec N."/>
            <person name="Stoll D.A."/>
            <person name="Doetsch A."/>
            <person name="Huch M."/>
        </authorList>
    </citation>
    <scope>NUCLEOTIDE SEQUENCE [LARGE SCALE GENOMIC DNA]</scope>
    <source>
        <strain evidence="9">DSM 16107</strain>
    </source>
</reference>
<dbReference type="Gene3D" id="3.90.700.10">
    <property type="entry name" value="Succinate dehydrogenase/fumarate reductase flavoprotein, catalytic domain"/>
    <property type="match status" value="1"/>
</dbReference>
<evidence type="ECO:0000256" key="2">
    <source>
        <dbReference type="ARBA" id="ARBA00022630"/>
    </source>
</evidence>
<dbReference type="InterPro" id="IPR050315">
    <property type="entry name" value="FAD-oxidoreductase_2"/>
</dbReference>
<evidence type="ECO:0000256" key="1">
    <source>
        <dbReference type="ARBA" id="ARBA00001974"/>
    </source>
</evidence>
<dbReference type="AlphaFoldDB" id="A0A3N0IYD5"/>
<sequence length="525" mass="55304">MTKSIAQESGLSRRNFLKSAGIGAAGLLGATALSACAGGASAKTAEGAGSWDQETDIVVVGTGAAGVASAMTALEAGSEIIMIEKEKTTGGITGVCEQYCAFDSSLHLPQNFDDVTDSAELMLEDAMRVSNGTADEALAKIYCDDSANSLNWMIDHGCEFKDALRVSDGRHGQGKYISATAGELTQKLLPAIESAGGTVLTETPLAELVRDENGRVVGVACSDKKNTRIKARKGVIMCTGPWSDDEVLIPRHMQAVPELVQQCAETLSAFGMPYGPYTGEAIRIAQKSGAAVRHMEYIMFDPYYSVPEAMSNKIAPAGLTRAVNQILIAPDGKRFTDEGASRGAIALDIIDLPGNTYYPVIDARHLPDPTGSTKFPVEKLDEFVAAGYMAKSDTIEGLAAEMEKTFGVPQDATLATIERYNGFCASGVDEDFGKDPHHMTPIDQAPFYAGPAETCRDMYTHGGLETDAEARVVDFDGAVIPGLYAAGMCTGGPLGEITISGNWQMSSIVFGRIAGRCAAAENASA</sequence>
<comment type="caution">
    <text evidence="7">The sequence shown here is derived from an EMBL/GenBank/DDBJ whole genome shotgun (WGS) entry which is preliminary data.</text>
</comment>
<evidence type="ECO:0000313" key="7">
    <source>
        <dbReference type="EMBL" id="RNM42003.1"/>
    </source>
</evidence>
<dbReference type="Proteomes" id="UP000270112">
    <property type="component" value="Unassembled WGS sequence"/>
</dbReference>
<protein>
    <recommendedName>
        <fullName evidence="5">FAD-dependent oxidoreductase 2 FAD-binding domain-containing protein</fullName>
    </recommendedName>
</protein>
<dbReference type="EMBL" id="PPTT01000002">
    <property type="protein sequence ID" value="RDB71530.1"/>
    <property type="molecule type" value="Genomic_DNA"/>
</dbReference>
<comment type="cofactor">
    <cofactor evidence="1">
        <name>FAD</name>
        <dbReference type="ChEBI" id="CHEBI:57692"/>
    </cofactor>
</comment>
<dbReference type="GO" id="GO:0008202">
    <property type="term" value="P:steroid metabolic process"/>
    <property type="evidence" value="ECO:0007669"/>
    <property type="project" value="UniProtKB-ARBA"/>
</dbReference>
<organism evidence="7 9">
    <name type="scientific">Eggerthella sinensis</name>
    <dbReference type="NCBI Taxonomy" id="242230"/>
    <lineage>
        <taxon>Bacteria</taxon>
        <taxon>Bacillati</taxon>
        <taxon>Actinomycetota</taxon>
        <taxon>Coriobacteriia</taxon>
        <taxon>Eggerthellales</taxon>
        <taxon>Eggerthellaceae</taxon>
        <taxon>Eggerthella</taxon>
    </lineage>
</organism>
<evidence type="ECO:0000259" key="5">
    <source>
        <dbReference type="Pfam" id="PF00890"/>
    </source>
</evidence>
<dbReference type="GO" id="GO:0033765">
    <property type="term" value="F:steroid dehydrogenase activity, acting on the CH-CH group of donors"/>
    <property type="evidence" value="ECO:0007669"/>
    <property type="project" value="UniProtKB-ARBA"/>
</dbReference>
<dbReference type="InterPro" id="IPR027477">
    <property type="entry name" value="Succ_DH/fumarate_Rdtase_cat_sf"/>
</dbReference>
<keyword evidence="3" id="KW-0274">FAD</keyword>
<gene>
    <name evidence="6" type="ORF">C1876_01905</name>
    <name evidence="7" type="ORF">DMP09_06855</name>
</gene>
<dbReference type="SUPFAM" id="SSF56425">
    <property type="entry name" value="Succinate dehydrogenase/fumarate reductase flavoprotein, catalytic domain"/>
    <property type="match status" value="1"/>
</dbReference>
<evidence type="ECO:0000313" key="8">
    <source>
        <dbReference type="Proteomes" id="UP000253817"/>
    </source>
</evidence>
<dbReference type="RefSeq" id="WP_114545037.1">
    <property type="nucleotide sequence ID" value="NZ_PPTT01000002.1"/>
</dbReference>
<evidence type="ECO:0000256" key="4">
    <source>
        <dbReference type="ARBA" id="ARBA00023002"/>
    </source>
</evidence>
<reference evidence="7" key="3">
    <citation type="journal article" date="2019" name="Microbiol. Resour. Announc.">
        <title>Draft Genome Sequences of Type Strains of Gordonibacter faecihominis, Paraeggerthella hongkongensis, Parvibacter caecicola,Slackia equolifaciens, Slackia faecicanis, and Slackia isoflavoniconvertens.</title>
        <authorList>
            <person name="Danylec N."/>
            <person name="Stoll D.A."/>
            <person name="Dotsch A."/>
            <person name="Huch M."/>
        </authorList>
    </citation>
    <scope>NUCLEOTIDE SEQUENCE</scope>
    <source>
        <strain evidence="7">DSM 16107</strain>
    </source>
</reference>
<keyword evidence="8" id="KW-1185">Reference proteome</keyword>
<dbReference type="Gene3D" id="3.50.50.60">
    <property type="entry name" value="FAD/NAD(P)-binding domain"/>
    <property type="match status" value="1"/>
</dbReference>